<keyword evidence="5" id="KW-0460">Magnesium</keyword>
<dbReference type="InterPro" id="IPR001173">
    <property type="entry name" value="Glyco_trans_2-like"/>
</dbReference>
<dbReference type="RefSeq" id="WP_018195210.1">
    <property type="nucleotide sequence ID" value="NZ_CP130454.1"/>
</dbReference>
<dbReference type="PANTHER" id="PTHR48090">
    <property type="entry name" value="UNDECAPRENYL-PHOSPHATE 4-DEOXY-4-FORMAMIDO-L-ARABINOSE TRANSFERASE-RELATED"/>
    <property type="match status" value="1"/>
</dbReference>
<accession>A0ABT2ENL3</accession>
<name>A0ABT2ENL3_9BACT</name>
<reference evidence="7 8" key="1">
    <citation type="submission" date="2022-08" db="EMBL/GenBank/DDBJ databases">
        <title>Bacterial and archaeal communities from various locations to study Microbial Dark Matter (Phase II).</title>
        <authorList>
            <person name="Stepanauskas R."/>
        </authorList>
    </citation>
    <scope>NUCLEOTIDE SEQUENCE [LARGE SCALE GENOMIC DNA]</scope>
    <source>
        <strain evidence="7 8">PD1</strain>
    </source>
</reference>
<comment type="cofactor">
    <cofactor evidence="1">
        <name>Mg(2+)</name>
        <dbReference type="ChEBI" id="CHEBI:18420"/>
    </cofactor>
</comment>
<dbReference type="EMBL" id="JANUCP010000003">
    <property type="protein sequence ID" value="MCS3919549.1"/>
    <property type="molecule type" value="Genomic_DNA"/>
</dbReference>
<comment type="similarity">
    <text evidence="2">Belongs to the glycosyltransferase 2 family.</text>
</comment>
<comment type="caution">
    <text evidence="7">The sequence shown here is derived from an EMBL/GenBank/DDBJ whole genome shotgun (WGS) entry which is preliminary data.</text>
</comment>
<proteinExistence type="inferred from homology"/>
<dbReference type="CDD" id="cd04179">
    <property type="entry name" value="DPM_DPG-synthase_like"/>
    <property type="match status" value="1"/>
</dbReference>
<dbReference type="InterPro" id="IPR029044">
    <property type="entry name" value="Nucleotide-diphossugar_trans"/>
</dbReference>
<dbReference type="SUPFAM" id="SSF53448">
    <property type="entry name" value="Nucleotide-diphospho-sugar transferases"/>
    <property type="match status" value="1"/>
</dbReference>
<dbReference type="PANTHER" id="PTHR48090:SF10">
    <property type="entry name" value="GLUCOSYL-3-PHOSPHOGLYCERATE SYNTHASE"/>
    <property type="match status" value="1"/>
</dbReference>
<evidence type="ECO:0000313" key="7">
    <source>
        <dbReference type="EMBL" id="MCS3919549.1"/>
    </source>
</evidence>
<evidence type="ECO:0000256" key="5">
    <source>
        <dbReference type="ARBA" id="ARBA00022842"/>
    </source>
</evidence>
<organism evidence="7 8">
    <name type="scientific">Candidatus Fervidibacter sacchari</name>
    <dbReference type="NCBI Taxonomy" id="1448929"/>
    <lineage>
        <taxon>Bacteria</taxon>
        <taxon>Candidatus Fervidibacterota</taxon>
        <taxon>Candidatus Fervidibacter</taxon>
    </lineage>
</organism>
<evidence type="ECO:0000259" key="6">
    <source>
        <dbReference type="Pfam" id="PF00535"/>
    </source>
</evidence>
<gene>
    <name evidence="7" type="ORF">M2350_001962</name>
</gene>
<keyword evidence="3" id="KW-0328">Glycosyltransferase</keyword>
<protein>
    <submittedName>
        <fullName evidence="7">Glycosyltransferase involved in cell wall biosynthesis</fullName>
    </submittedName>
</protein>
<feature type="domain" description="Glycosyltransferase 2-like" evidence="6">
    <location>
        <begin position="4"/>
        <end position="121"/>
    </location>
</feature>
<evidence type="ECO:0000313" key="8">
    <source>
        <dbReference type="Proteomes" id="UP001204798"/>
    </source>
</evidence>
<keyword evidence="8" id="KW-1185">Reference proteome</keyword>
<evidence type="ECO:0000256" key="3">
    <source>
        <dbReference type="ARBA" id="ARBA00022676"/>
    </source>
</evidence>
<evidence type="ECO:0000256" key="2">
    <source>
        <dbReference type="ARBA" id="ARBA00006739"/>
    </source>
</evidence>
<dbReference type="InterPro" id="IPR050256">
    <property type="entry name" value="Glycosyltransferase_2"/>
</dbReference>
<dbReference type="Pfam" id="PF00535">
    <property type="entry name" value="Glycos_transf_2"/>
    <property type="match status" value="1"/>
</dbReference>
<keyword evidence="4" id="KW-0808">Transferase</keyword>
<dbReference type="Proteomes" id="UP001204798">
    <property type="component" value="Unassembled WGS sequence"/>
</dbReference>
<evidence type="ECO:0000256" key="1">
    <source>
        <dbReference type="ARBA" id="ARBA00001946"/>
    </source>
</evidence>
<sequence>MRISVIIPARNEADRIALTIQALLESKPERFTDVEIIVVDDASEDETSKIAERSGATKVIRLNRHGGKGAALRKGFEEAKGDVILFVDADLGETAGNIWRIVEPVVRGEADMAIAAPPPDPFGGGFGLVKKFSAWAIRTITGFKPTAPLSGQRAIRREVLERVSMANGYAVETALTVDAIKAGFRVVEVTTNFGHRSLGKSWRGFLHRAKQFWDILWAVIPRLLRR</sequence>
<evidence type="ECO:0000256" key="4">
    <source>
        <dbReference type="ARBA" id="ARBA00022679"/>
    </source>
</evidence>
<dbReference type="Gene3D" id="3.90.550.10">
    <property type="entry name" value="Spore Coat Polysaccharide Biosynthesis Protein SpsA, Chain A"/>
    <property type="match status" value="1"/>
</dbReference>